<dbReference type="InterPro" id="IPR050819">
    <property type="entry name" value="Tripeptidyl-peptidase_I"/>
</dbReference>
<evidence type="ECO:0000256" key="1">
    <source>
        <dbReference type="ARBA" id="ARBA00001913"/>
    </source>
</evidence>
<comment type="cofactor">
    <cofactor evidence="1">
        <name>Ca(2+)</name>
        <dbReference type="ChEBI" id="CHEBI:29108"/>
    </cofactor>
</comment>
<feature type="compositionally biased region" description="Low complexity" evidence="8">
    <location>
        <begin position="380"/>
        <end position="390"/>
    </location>
</feature>
<dbReference type="SUPFAM" id="SSF52743">
    <property type="entry name" value="Subtilisin-like"/>
    <property type="match status" value="1"/>
</dbReference>
<dbReference type="CDD" id="cd11377">
    <property type="entry name" value="Pro-peptidase_S53"/>
    <property type="match status" value="1"/>
</dbReference>
<dbReference type="InterPro" id="IPR023828">
    <property type="entry name" value="Peptidase_S8_Ser-AS"/>
</dbReference>
<dbReference type="Gene3D" id="2.60.40.10">
    <property type="entry name" value="Immunoglobulins"/>
    <property type="match status" value="2"/>
</dbReference>
<dbReference type="EMBL" id="JACJID010000010">
    <property type="protein sequence ID" value="MBA8931925.1"/>
    <property type="molecule type" value="Genomic_DNA"/>
</dbReference>
<dbReference type="Gene3D" id="3.40.50.200">
    <property type="entry name" value="Peptidase S8/S53 domain"/>
    <property type="match status" value="1"/>
</dbReference>
<feature type="signal peptide" evidence="9">
    <location>
        <begin position="1"/>
        <end position="32"/>
    </location>
</feature>
<evidence type="ECO:0000256" key="2">
    <source>
        <dbReference type="ARBA" id="ARBA00022670"/>
    </source>
</evidence>
<evidence type="ECO:0000256" key="3">
    <source>
        <dbReference type="ARBA" id="ARBA00022723"/>
    </source>
</evidence>
<keyword evidence="4" id="KW-0378">Hydrolase</keyword>
<evidence type="ECO:0000256" key="4">
    <source>
        <dbReference type="ARBA" id="ARBA00022801"/>
    </source>
</evidence>
<dbReference type="InterPro" id="IPR015919">
    <property type="entry name" value="Cadherin-like_sf"/>
</dbReference>
<feature type="domain" description="Peptidase S53" evidence="10">
    <location>
        <begin position="204"/>
        <end position="547"/>
    </location>
</feature>
<evidence type="ECO:0000256" key="6">
    <source>
        <dbReference type="ARBA" id="ARBA00022837"/>
    </source>
</evidence>
<dbReference type="Pfam" id="PF09286">
    <property type="entry name" value="Pro-kuma_activ"/>
    <property type="match status" value="1"/>
</dbReference>
<dbReference type="SMART" id="SM00736">
    <property type="entry name" value="CADG"/>
    <property type="match status" value="1"/>
</dbReference>
<dbReference type="InterPro" id="IPR015366">
    <property type="entry name" value="S53_propep"/>
</dbReference>
<dbReference type="PANTHER" id="PTHR14218:SF15">
    <property type="entry name" value="TRIPEPTIDYL-PEPTIDASE 1"/>
    <property type="match status" value="1"/>
</dbReference>
<proteinExistence type="predicted"/>
<organism evidence="11 12">
    <name type="scientific">Kutzneria viridogrisea</name>
    <dbReference type="NCBI Taxonomy" id="47990"/>
    <lineage>
        <taxon>Bacteria</taxon>
        <taxon>Bacillati</taxon>
        <taxon>Actinomycetota</taxon>
        <taxon>Actinomycetes</taxon>
        <taxon>Pseudonocardiales</taxon>
        <taxon>Pseudonocardiaceae</taxon>
        <taxon>Kutzneria</taxon>
    </lineage>
</organism>
<accession>A0ABR6BYK1</accession>
<dbReference type="Proteomes" id="UP000517916">
    <property type="component" value="Unassembled WGS sequence"/>
</dbReference>
<evidence type="ECO:0000313" key="11">
    <source>
        <dbReference type="EMBL" id="MBA8931925.1"/>
    </source>
</evidence>
<gene>
    <name evidence="11" type="ORF">BC739_009184</name>
</gene>
<evidence type="ECO:0000256" key="9">
    <source>
        <dbReference type="SAM" id="SignalP"/>
    </source>
</evidence>
<dbReference type="PANTHER" id="PTHR14218">
    <property type="entry name" value="PROTEASE S8 TRIPEPTIDYL PEPTIDASE I CLN2"/>
    <property type="match status" value="1"/>
</dbReference>
<dbReference type="InterPro" id="IPR006644">
    <property type="entry name" value="Cadg"/>
</dbReference>
<keyword evidence="12" id="KW-1185">Reference proteome</keyword>
<feature type="compositionally biased region" description="Polar residues" evidence="8">
    <location>
        <begin position="365"/>
        <end position="375"/>
    </location>
</feature>
<dbReference type="InterPro" id="IPR013783">
    <property type="entry name" value="Ig-like_fold"/>
</dbReference>
<keyword evidence="7" id="KW-0865">Zymogen</keyword>
<dbReference type="SUPFAM" id="SSF54897">
    <property type="entry name" value="Protease propeptides/inhibitors"/>
    <property type="match status" value="1"/>
</dbReference>
<evidence type="ECO:0000259" key="10">
    <source>
        <dbReference type="PROSITE" id="PS51695"/>
    </source>
</evidence>
<dbReference type="Pfam" id="PF05345">
    <property type="entry name" value="He_PIG"/>
    <property type="match status" value="2"/>
</dbReference>
<evidence type="ECO:0000256" key="7">
    <source>
        <dbReference type="ARBA" id="ARBA00023145"/>
    </source>
</evidence>
<reference evidence="11 12" key="1">
    <citation type="submission" date="2020-08" db="EMBL/GenBank/DDBJ databases">
        <title>Genomic Encyclopedia of Archaeal and Bacterial Type Strains, Phase II (KMG-II): from individual species to whole genera.</title>
        <authorList>
            <person name="Goeker M."/>
        </authorList>
    </citation>
    <scope>NUCLEOTIDE SEQUENCE [LARGE SCALE GENOMIC DNA]</scope>
    <source>
        <strain evidence="11 12">DSM 43850</strain>
    </source>
</reference>
<dbReference type="PROSITE" id="PS51695">
    <property type="entry name" value="SEDOLISIN"/>
    <property type="match status" value="1"/>
</dbReference>
<evidence type="ECO:0000256" key="5">
    <source>
        <dbReference type="ARBA" id="ARBA00022825"/>
    </source>
</evidence>
<feature type="chain" id="PRO_5047484737" evidence="9">
    <location>
        <begin position="33"/>
        <end position="726"/>
    </location>
</feature>
<dbReference type="InterPro" id="IPR036852">
    <property type="entry name" value="Peptidase_S8/S53_dom_sf"/>
</dbReference>
<name>A0ABR6BYK1_9PSEU</name>
<dbReference type="SMART" id="SM00944">
    <property type="entry name" value="Pro-kuma_activ"/>
    <property type="match status" value="1"/>
</dbReference>
<dbReference type="InterPro" id="IPR030400">
    <property type="entry name" value="Sedolisin_dom"/>
</dbReference>
<feature type="region of interest" description="Disordered" evidence="8">
    <location>
        <begin position="361"/>
        <end position="390"/>
    </location>
</feature>
<sequence>MRREVRAIALAIAPLPIVAAVALGGVAQAAQAQVAVPGNVNPAVATSHRAGDLPADRQLSVAVGLKLHNTAELDGFLAQVSNPRSAMYGHYLTPQQFADRFGPTKAELDRVSSFLTGKGLHVTGTNNQVVNATGSAEQVSAAFGTRLGVYQDPAANRQFFANDSAPLLPSGVAELVQGVSGLDNHAVRKHSEVAAPSANPNASGLAPDALRSIYNTNPIGGDGSGQTVVLYEFDGYKQSDIAYYDKNYNLGSSAPVTVPVNGQNYDSNPGAGQDEVTLDIELVQAMAPKASTLVYEAENSDPGELNMVNQIVKDNKASITSISWGLCEKDMATSQMTNVNNAYKQGEAQGQSFFAATGDDGSRGCTRSNSGSSVVSAGWPGTSPSVTGVGGTTLTVGSNNTYGSERGWSGSGGGTSTVFDAPSWQTGVNGKRTEPDVALDADPQTGYAIYTQGSWKQYGGTSCAAPMWAGWAALYNQKAGKKLGNGNQAFYQIGAGADYGKAFHDITSGSNTDFSAKAGYDQVTGWGSYNGSGLFTVLNGTPTGNTVSVTNPGDQTTKVGGSVNLQIKATDSSSSAKLTYSASGLPAGLSIDSASGLITGTASTAGTSNVTVTVTDDTKASGNTSFKWTVGDTPPPTGTVTVTSPGDQWGFKGYKLFQNIQVKATASDGGALTFSATGLPAGVTISSSGLISGTPTAAGTTTVTVTAKEANGTSGSASFKFQIYGF</sequence>
<keyword evidence="5" id="KW-0720">Serine protease</keyword>
<keyword evidence="2" id="KW-0645">Protease</keyword>
<dbReference type="CDD" id="cd04056">
    <property type="entry name" value="Peptidases_S53"/>
    <property type="match status" value="1"/>
</dbReference>
<evidence type="ECO:0000256" key="8">
    <source>
        <dbReference type="SAM" id="MobiDB-lite"/>
    </source>
</evidence>
<comment type="caution">
    <text evidence="11">The sequence shown here is derived from an EMBL/GenBank/DDBJ whole genome shotgun (WGS) entry which is preliminary data.</text>
</comment>
<evidence type="ECO:0000313" key="12">
    <source>
        <dbReference type="Proteomes" id="UP000517916"/>
    </source>
</evidence>
<keyword evidence="9" id="KW-0732">Signal</keyword>
<dbReference type="PROSITE" id="PS00138">
    <property type="entry name" value="SUBTILASE_SER"/>
    <property type="match status" value="1"/>
</dbReference>
<protein>
    <submittedName>
        <fullName evidence="11">Kumamolisin</fullName>
    </submittedName>
</protein>
<dbReference type="SUPFAM" id="SSF49313">
    <property type="entry name" value="Cadherin-like"/>
    <property type="match status" value="2"/>
</dbReference>
<keyword evidence="3" id="KW-0479">Metal-binding</keyword>
<keyword evidence="6" id="KW-0106">Calcium</keyword>
<dbReference type="RefSeq" id="WP_182840554.1">
    <property type="nucleotide sequence ID" value="NZ_BAAABQ010000061.1"/>
</dbReference>